<dbReference type="Proteomes" id="UP000749040">
    <property type="component" value="Unassembled WGS sequence"/>
</dbReference>
<name>A0ABS2TPN5_9ACTN</name>
<evidence type="ECO:0000313" key="4">
    <source>
        <dbReference type="Proteomes" id="UP000749040"/>
    </source>
</evidence>
<evidence type="ECO:0000313" key="3">
    <source>
        <dbReference type="EMBL" id="MBM9505307.1"/>
    </source>
</evidence>
<gene>
    <name evidence="3" type="ORF">ITX44_12270</name>
</gene>
<dbReference type="EMBL" id="JADKYB010000005">
    <property type="protein sequence ID" value="MBM9505307.1"/>
    <property type="molecule type" value="Genomic_DNA"/>
</dbReference>
<proteinExistence type="predicted"/>
<feature type="region of interest" description="Disordered" evidence="1">
    <location>
        <begin position="1"/>
        <end position="22"/>
    </location>
</feature>
<keyword evidence="2" id="KW-0472">Membrane</keyword>
<feature type="compositionally biased region" description="Pro residues" evidence="1">
    <location>
        <begin position="1"/>
        <end position="13"/>
    </location>
</feature>
<accession>A0ABS2TPN5</accession>
<keyword evidence="2" id="KW-0812">Transmembrane</keyword>
<sequence length="169" mass="16695">MSPLPAPHQPPEPFADRQTEAPIPAVYQPQPLTGYPHAAQPVPSVASVVLPDGQVVTGYTTAQPAPLVPVDTRVSGRAKGAALVIASGGIGVGGATAGIGYGLGLIATAGPGLLTAAIALAIATGSAALLRLLLGSGARSADRSTTVVHQHVTAHGLFGRATGGTITRH</sequence>
<keyword evidence="4" id="KW-1185">Reference proteome</keyword>
<organism evidence="3 4">
    <name type="scientific">Actinacidiphila acididurans</name>
    <dbReference type="NCBI Taxonomy" id="2784346"/>
    <lineage>
        <taxon>Bacteria</taxon>
        <taxon>Bacillati</taxon>
        <taxon>Actinomycetota</taxon>
        <taxon>Actinomycetes</taxon>
        <taxon>Kitasatosporales</taxon>
        <taxon>Streptomycetaceae</taxon>
        <taxon>Actinacidiphila</taxon>
    </lineage>
</organism>
<protein>
    <submittedName>
        <fullName evidence="3">Uncharacterized protein</fullName>
    </submittedName>
</protein>
<reference evidence="3 4" key="1">
    <citation type="submission" date="2021-01" db="EMBL/GenBank/DDBJ databases">
        <title>Streptomyces acididurans sp. nov., isolated from a peat swamp forest soil.</title>
        <authorList>
            <person name="Chantavorakit T."/>
            <person name="Duangmal K."/>
        </authorList>
    </citation>
    <scope>NUCLEOTIDE SEQUENCE [LARGE SCALE GENOMIC DNA]</scope>
    <source>
        <strain evidence="3 4">KK5PA1</strain>
    </source>
</reference>
<feature type="transmembrane region" description="Helical" evidence="2">
    <location>
        <begin position="81"/>
        <end position="107"/>
    </location>
</feature>
<feature type="transmembrane region" description="Helical" evidence="2">
    <location>
        <begin position="113"/>
        <end position="134"/>
    </location>
</feature>
<dbReference type="RefSeq" id="WP_205357147.1">
    <property type="nucleotide sequence ID" value="NZ_JADKYB010000005.1"/>
</dbReference>
<keyword evidence="2" id="KW-1133">Transmembrane helix</keyword>
<evidence type="ECO:0000256" key="1">
    <source>
        <dbReference type="SAM" id="MobiDB-lite"/>
    </source>
</evidence>
<comment type="caution">
    <text evidence="3">The sequence shown here is derived from an EMBL/GenBank/DDBJ whole genome shotgun (WGS) entry which is preliminary data.</text>
</comment>
<evidence type="ECO:0000256" key="2">
    <source>
        <dbReference type="SAM" id="Phobius"/>
    </source>
</evidence>